<gene>
    <name evidence="1" type="ORF">GLOIN_2v1730285</name>
</gene>
<evidence type="ECO:0000313" key="1">
    <source>
        <dbReference type="EMBL" id="POG58482.1"/>
    </source>
</evidence>
<reference evidence="1 2" key="2">
    <citation type="journal article" date="2018" name="New Phytol.">
        <title>High intraspecific genome diversity in the model arbuscular mycorrhizal symbiont Rhizophagus irregularis.</title>
        <authorList>
            <person name="Chen E.C.H."/>
            <person name="Morin E."/>
            <person name="Beaudet D."/>
            <person name="Noel J."/>
            <person name="Yildirir G."/>
            <person name="Ndikumana S."/>
            <person name="Charron P."/>
            <person name="St-Onge C."/>
            <person name="Giorgi J."/>
            <person name="Kruger M."/>
            <person name="Marton T."/>
            <person name="Ropars J."/>
            <person name="Grigoriev I.V."/>
            <person name="Hainaut M."/>
            <person name="Henrissat B."/>
            <person name="Roux C."/>
            <person name="Martin F."/>
            <person name="Corradi N."/>
        </authorList>
    </citation>
    <scope>NUCLEOTIDE SEQUENCE [LARGE SCALE GENOMIC DNA]</scope>
    <source>
        <strain evidence="1 2">DAOM 197198</strain>
    </source>
</reference>
<evidence type="ECO:0000313" key="2">
    <source>
        <dbReference type="Proteomes" id="UP000018888"/>
    </source>
</evidence>
<feature type="non-terminal residue" evidence="1">
    <location>
        <position position="1"/>
    </location>
</feature>
<protein>
    <submittedName>
        <fullName evidence="1">Uncharacterized protein</fullName>
    </submittedName>
</protein>
<organism evidence="1 2">
    <name type="scientific">Rhizophagus irregularis (strain DAOM 181602 / DAOM 197198 / MUCL 43194)</name>
    <name type="common">Arbuscular mycorrhizal fungus</name>
    <name type="synonym">Glomus intraradices</name>
    <dbReference type="NCBI Taxonomy" id="747089"/>
    <lineage>
        <taxon>Eukaryota</taxon>
        <taxon>Fungi</taxon>
        <taxon>Fungi incertae sedis</taxon>
        <taxon>Mucoromycota</taxon>
        <taxon>Glomeromycotina</taxon>
        <taxon>Glomeromycetes</taxon>
        <taxon>Glomerales</taxon>
        <taxon>Glomeraceae</taxon>
        <taxon>Rhizophagus</taxon>
    </lineage>
</organism>
<dbReference type="AlphaFoldDB" id="A0A2P4NZA7"/>
<keyword evidence="2" id="KW-1185">Reference proteome</keyword>
<dbReference type="Proteomes" id="UP000018888">
    <property type="component" value="Unassembled WGS sequence"/>
</dbReference>
<comment type="caution">
    <text evidence="1">The sequence shown here is derived from an EMBL/GenBank/DDBJ whole genome shotgun (WGS) entry which is preliminary data.</text>
</comment>
<dbReference type="VEuPathDB" id="FungiDB:RhiirFUN_008192"/>
<reference evidence="1 2" key="1">
    <citation type="journal article" date="2013" name="Proc. Natl. Acad. Sci. U.S.A.">
        <title>Genome of an arbuscular mycorrhizal fungus provides insight into the oldest plant symbiosis.</title>
        <authorList>
            <person name="Tisserant E."/>
            <person name="Malbreil M."/>
            <person name="Kuo A."/>
            <person name="Kohler A."/>
            <person name="Symeonidi A."/>
            <person name="Balestrini R."/>
            <person name="Charron P."/>
            <person name="Duensing N."/>
            <person name="Frei Dit Frey N."/>
            <person name="Gianinazzi-Pearson V."/>
            <person name="Gilbert L.B."/>
            <person name="Handa Y."/>
            <person name="Herr J.R."/>
            <person name="Hijri M."/>
            <person name="Koul R."/>
            <person name="Kawaguchi M."/>
            <person name="Krajinski F."/>
            <person name="Lammers P.J."/>
            <person name="Masclaux F.G."/>
            <person name="Murat C."/>
            <person name="Morin E."/>
            <person name="Ndikumana S."/>
            <person name="Pagni M."/>
            <person name="Petitpierre D."/>
            <person name="Requena N."/>
            <person name="Rosikiewicz P."/>
            <person name="Riley R."/>
            <person name="Saito K."/>
            <person name="San Clemente H."/>
            <person name="Shapiro H."/>
            <person name="van Tuinen D."/>
            <person name="Becard G."/>
            <person name="Bonfante P."/>
            <person name="Paszkowski U."/>
            <person name="Shachar-Hill Y.Y."/>
            <person name="Tuskan G.A."/>
            <person name="Young P.W."/>
            <person name="Sanders I.R."/>
            <person name="Henrissat B."/>
            <person name="Rensing S.A."/>
            <person name="Grigoriev I.V."/>
            <person name="Corradi N."/>
            <person name="Roux C."/>
            <person name="Martin F."/>
        </authorList>
    </citation>
    <scope>NUCLEOTIDE SEQUENCE [LARGE SCALE GENOMIC DNA]</scope>
    <source>
        <strain evidence="1 2">DAOM 197198</strain>
    </source>
</reference>
<sequence>YRFQVVVAKKTYTTYSNENEHVGEQLLEDQRKRTREGETITLDTKKASIAKTFNVSFDEYTGPSENDRIEIPDDSEILDVEPLSGWEFDTLMPSWLKKAMDRHKTLTTAQTDPLEKFELAKQ</sequence>
<proteinExistence type="predicted"/>
<accession>A0A2P4NZA7</accession>
<dbReference type="EMBL" id="AUPC02000527">
    <property type="protein sequence ID" value="POG58482.1"/>
    <property type="molecule type" value="Genomic_DNA"/>
</dbReference>
<name>A0A2P4NZA7_RHIID</name>